<dbReference type="Proteomes" id="UP001239111">
    <property type="component" value="Chromosome 3"/>
</dbReference>
<keyword evidence="2" id="KW-1185">Reference proteome</keyword>
<name>A0ACC2NIY1_9HYME</name>
<proteinExistence type="predicted"/>
<organism evidence="1 2">
    <name type="scientific">Eretmocerus hayati</name>
    <dbReference type="NCBI Taxonomy" id="131215"/>
    <lineage>
        <taxon>Eukaryota</taxon>
        <taxon>Metazoa</taxon>
        <taxon>Ecdysozoa</taxon>
        <taxon>Arthropoda</taxon>
        <taxon>Hexapoda</taxon>
        <taxon>Insecta</taxon>
        <taxon>Pterygota</taxon>
        <taxon>Neoptera</taxon>
        <taxon>Endopterygota</taxon>
        <taxon>Hymenoptera</taxon>
        <taxon>Apocrita</taxon>
        <taxon>Proctotrupomorpha</taxon>
        <taxon>Chalcidoidea</taxon>
        <taxon>Aphelinidae</taxon>
        <taxon>Aphelininae</taxon>
        <taxon>Eretmocerus</taxon>
    </lineage>
</organism>
<reference evidence="1" key="1">
    <citation type="submission" date="2023-04" db="EMBL/GenBank/DDBJ databases">
        <title>A chromosome-level genome assembly of the parasitoid wasp Eretmocerus hayati.</title>
        <authorList>
            <person name="Zhong Y."/>
            <person name="Liu S."/>
            <person name="Liu Y."/>
        </authorList>
    </citation>
    <scope>NUCLEOTIDE SEQUENCE</scope>
    <source>
        <strain evidence="1">ZJU_SS_LIU_2023</strain>
    </source>
</reference>
<protein>
    <submittedName>
        <fullName evidence="1">Uncharacterized protein</fullName>
    </submittedName>
</protein>
<sequence>MYLPFFLDLEAGNSDLLKAVTKGQEATALSLLNRGADFTTQNGRGETPLHIAFYKNLPRVVEKILANYKNFVNNVTDNNGLSCLHIASSVRGKIGIASLQHFIKIGANVNQRVSYDSKFHPGNTALQFAAQWGRSQNVHALLKHGAKYSLQNEPNATAFDLALPCAEFVQQPSAYGAMRGIVWQNMQTKDLNFIDYRFTPLHLLGTDATPGYINKISAMYKTTKTHKT</sequence>
<gene>
    <name evidence="1" type="ORF">QAD02_002459</name>
</gene>
<evidence type="ECO:0000313" key="2">
    <source>
        <dbReference type="Proteomes" id="UP001239111"/>
    </source>
</evidence>
<comment type="caution">
    <text evidence="1">The sequence shown here is derived from an EMBL/GenBank/DDBJ whole genome shotgun (WGS) entry which is preliminary data.</text>
</comment>
<dbReference type="EMBL" id="CM056743">
    <property type="protein sequence ID" value="KAJ8671200.1"/>
    <property type="molecule type" value="Genomic_DNA"/>
</dbReference>
<evidence type="ECO:0000313" key="1">
    <source>
        <dbReference type="EMBL" id="KAJ8671200.1"/>
    </source>
</evidence>
<accession>A0ACC2NIY1</accession>